<dbReference type="EMBL" id="JARO02010153">
    <property type="protein sequence ID" value="KPP60926.1"/>
    <property type="molecule type" value="Genomic_DNA"/>
</dbReference>
<name>A0A0P7WCS2_SCLFO</name>
<evidence type="ECO:0000313" key="1">
    <source>
        <dbReference type="EMBL" id="KPP60926.1"/>
    </source>
</evidence>
<proteinExistence type="predicted"/>
<evidence type="ECO:0000313" key="2">
    <source>
        <dbReference type="Proteomes" id="UP000034805"/>
    </source>
</evidence>
<organism evidence="1 2">
    <name type="scientific">Scleropages formosus</name>
    <name type="common">Asian bonytongue</name>
    <name type="synonym">Osteoglossum formosum</name>
    <dbReference type="NCBI Taxonomy" id="113540"/>
    <lineage>
        <taxon>Eukaryota</taxon>
        <taxon>Metazoa</taxon>
        <taxon>Chordata</taxon>
        <taxon>Craniata</taxon>
        <taxon>Vertebrata</taxon>
        <taxon>Euteleostomi</taxon>
        <taxon>Actinopterygii</taxon>
        <taxon>Neopterygii</taxon>
        <taxon>Teleostei</taxon>
        <taxon>Osteoglossocephala</taxon>
        <taxon>Osteoglossomorpha</taxon>
        <taxon>Osteoglossiformes</taxon>
        <taxon>Osteoglossidae</taxon>
        <taxon>Scleropages</taxon>
    </lineage>
</organism>
<comment type="caution">
    <text evidence="1">The sequence shown here is derived from an EMBL/GenBank/DDBJ whole genome shotgun (WGS) entry which is preliminary data.</text>
</comment>
<reference evidence="1 2" key="1">
    <citation type="submission" date="2015-08" db="EMBL/GenBank/DDBJ databases">
        <title>The genome of the Asian arowana (Scleropages formosus).</title>
        <authorList>
            <person name="Tan M.H."/>
            <person name="Gan H.M."/>
            <person name="Croft L.J."/>
            <person name="Austin C.M."/>
        </authorList>
    </citation>
    <scope>NUCLEOTIDE SEQUENCE [LARGE SCALE GENOMIC DNA]</scope>
    <source>
        <strain evidence="1">Aro1</strain>
    </source>
</reference>
<gene>
    <name evidence="1" type="ORF">Z043_121031</name>
</gene>
<protein>
    <submittedName>
        <fullName evidence="1">Uncharacterized protein</fullName>
    </submittedName>
</protein>
<dbReference type="AlphaFoldDB" id="A0A0P7WCS2"/>
<feature type="non-terminal residue" evidence="1">
    <location>
        <position position="1"/>
    </location>
</feature>
<sequence length="77" mass="8720">TLVTAYKIINGSASQYVNDMITHYTPIRLLHSSSSAYLVVPHKRGPKSKAQKFPVLAEMCWNDHPLSLRRLEEANQP</sequence>
<dbReference type="Proteomes" id="UP000034805">
    <property type="component" value="Unassembled WGS sequence"/>
</dbReference>
<accession>A0A0P7WCS2</accession>